<dbReference type="Pfam" id="PF12728">
    <property type="entry name" value="HTH_17"/>
    <property type="match status" value="1"/>
</dbReference>
<feature type="domain" description="Helix-turn-helix" evidence="1">
    <location>
        <begin position="7"/>
        <end position="58"/>
    </location>
</feature>
<evidence type="ECO:0000313" key="2">
    <source>
        <dbReference type="EMBL" id="QRH00600.1"/>
    </source>
</evidence>
<dbReference type="Gene3D" id="1.10.10.10">
    <property type="entry name" value="Winged helix-like DNA-binding domain superfamily/Winged helix DNA-binding domain"/>
    <property type="match status" value="1"/>
</dbReference>
<dbReference type="InterPro" id="IPR009061">
    <property type="entry name" value="DNA-bd_dom_put_sf"/>
</dbReference>
<organism evidence="2 3">
    <name type="scientific">Shewanella litorisediminis</name>
    <dbReference type="NCBI Taxonomy" id="1173586"/>
    <lineage>
        <taxon>Bacteria</taxon>
        <taxon>Pseudomonadati</taxon>
        <taxon>Pseudomonadota</taxon>
        <taxon>Gammaproteobacteria</taxon>
        <taxon>Alteromonadales</taxon>
        <taxon>Shewanellaceae</taxon>
        <taxon>Shewanella</taxon>
    </lineage>
</organism>
<sequence length="64" mass="7310">MQDNQILLNNSEAAAYLGVTEGTLTVWRSCGRYNLPFVKVGRLVRYRLTDLNNFLDSRTQTKTS</sequence>
<accession>A0ABX7FZT1</accession>
<name>A0ABX7FZT1_9GAMM</name>
<dbReference type="SUPFAM" id="SSF46955">
    <property type="entry name" value="Putative DNA-binding domain"/>
    <property type="match status" value="1"/>
</dbReference>
<dbReference type="RefSeq" id="WP_203324314.1">
    <property type="nucleotide sequence ID" value="NZ_CP069213.1"/>
</dbReference>
<dbReference type="EMBL" id="CP069213">
    <property type="protein sequence ID" value="QRH00600.1"/>
    <property type="molecule type" value="Genomic_DNA"/>
</dbReference>
<keyword evidence="3" id="KW-1185">Reference proteome</keyword>
<evidence type="ECO:0000259" key="1">
    <source>
        <dbReference type="Pfam" id="PF12728"/>
    </source>
</evidence>
<dbReference type="InterPro" id="IPR036388">
    <property type="entry name" value="WH-like_DNA-bd_sf"/>
</dbReference>
<proteinExistence type="predicted"/>
<dbReference type="InterPro" id="IPR041657">
    <property type="entry name" value="HTH_17"/>
</dbReference>
<reference evidence="2 3" key="1">
    <citation type="journal article" date="2012" name="Antonie Van Leeuwenhoek">
        <title>Shewanella litorisediminis sp. nov., a gammaproteobacterium isolated from a tidal flat sediment.</title>
        <authorList>
            <person name="Lee M.H."/>
            <person name="Yoon J.H."/>
        </authorList>
    </citation>
    <scope>NUCLEOTIDE SEQUENCE [LARGE SCALE GENOMIC DNA]</scope>
    <source>
        <strain evidence="2 3">SMK1-12</strain>
    </source>
</reference>
<protein>
    <submittedName>
        <fullName evidence="2">Helix-turn-helix domain-containing protein</fullName>
    </submittedName>
</protein>
<gene>
    <name evidence="2" type="ORF">JQC75_11995</name>
</gene>
<evidence type="ECO:0000313" key="3">
    <source>
        <dbReference type="Proteomes" id="UP000596252"/>
    </source>
</evidence>
<dbReference type="Proteomes" id="UP000596252">
    <property type="component" value="Chromosome"/>
</dbReference>